<dbReference type="InterPro" id="IPR035965">
    <property type="entry name" value="PAS-like_dom_sf"/>
</dbReference>
<dbReference type="GO" id="GO:0005524">
    <property type="term" value="F:ATP binding"/>
    <property type="evidence" value="ECO:0007669"/>
    <property type="project" value="UniProtKB-KW"/>
</dbReference>
<dbReference type="InterPro" id="IPR036097">
    <property type="entry name" value="HisK_dim/P_sf"/>
</dbReference>
<dbReference type="CDD" id="cd00130">
    <property type="entry name" value="PAS"/>
    <property type="match status" value="1"/>
</dbReference>
<dbReference type="PANTHER" id="PTHR42878">
    <property type="entry name" value="TWO-COMPONENT HISTIDINE KINASE"/>
    <property type="match status" value="1"/>
</dbReference>
<dbReference type="SMART" id="SM00304">
    <property type="entry name" value="HAMP"/>
    <property type="match status" value="1"/>
</dbReference>
<organism evidence="17 18">
    <name type="scientific">Govanella unica</name>
    <dbReference type="NCBI Taxonomy" id="2975056"/>
    <lineage>
        <taxon>Bacteria</taxon>
        <taxon>Pseudomonadati</taxon>
        <taxon>Pseudomonadota</taxon>
        <taxon>Alphaproteobacteria</taxon>
        <taxon>Emcibacterales</taxon>
        <taxon>Govanellaceae</taxon>
        <taxon>Govanella</taxon>
    </lineage>
</organism>
<dbReference type="SMART" id="SM00091">
    <property type="entry name" value="PAS"/>
    <property type="match status" value="1"/>
</dbReference>
<feature type="domain" description="Histidine kinase" evidence="15">
    <location>
        <begin position="516"/>
        <end position="735"/>
    </location>
</feature>
<evidence type="ECO:0000256" key="12">
    <source>
        <dbReference type="ARBA" id="ARBA00023012"/>
    </source>
</evidence>
<dbReference type="CDD" id="cd00082">
    <property type="entry name" value="HisKA"/>
    <property type="match status" value="1"/>
</dbReference>
<dbReference type="InterPro" id="IPR005467">
    <property type="entry name" value="His_kinase_dom"/>
</dbReference>
<dbReference type="SUPFAM" id="SSF55785">
    <property type="entry name" value="PYP-like sensor domain (PAS domain)"/>
    <property type="match status" value="1"/>
</dbReference>
<dbReference type="PROSITE" id="PS50109">
    <property type="entry name" value="HIS_KIN"/>
    <property type="match status" value="1"/>
</dbReference>
<dbReference type="RefSeq" id="WP_274943510.1">
    <property type="nucleotide sequence ID" value="NZ_JANWOI010000002.1"/>
</dbReference>
<dbReference type="CDD" id="cd06225">
    <property type="entry name" value="HAMP"/>
    <property type="match status" value="1"/>
</dbReference>
<dbReference type="PRINTS" id="PR00344">
    <property type="entry name" value="BCTRLSENSOR"/>
</dbReference>
<dbReference type="InterPro" id="IPR004358">
    <property type="entry name" value="Sig_transdc_His_kin-like_C"/>
</dbReference>
<evidence type="ECO:0000256" key="10">
    <source>
        <dbReference type="ARBA" id="ARBA00022840"/>
    </source>
</evidence>
<dbReference type="SUPFAM" id="SSF47384">
    <property type="entry name" value="Homodimeric domain of signal transducing histidine kinase"/>
    <property type="match status" value="1"/>
</dbReference>
<dbReference type="Gene3D" id="3.30.565.10">
    <property type="entry name" value="Histidine kinase-like ATPase, C-terminal domain"/>
    <property type="match status" value="1"/>
</dbReference>
<dbReference type="Pfam" id="PF02518">
    <property type="entry name" value="HATPase_c"/>
    <property type="match status" value="1"/>
</dbReference>
<dbReference type="SMART" id="SM00387">
    <property type="entry name" value="HATPase_c"/>
    <property type="match status" value="1"/>
</dbReference>
<dbReference type="PIRSF" id="PIRSF037532">
    <property type="entry name" value="STHK_NtrY"/>
    <property type="match status" value="1"/>
</dbReference>
<keyword evidence="9 17" id="KW-0418">Kinase</keyword>
<dbReference type="InterPro" id="IPR036890">
    <property type="entry name" value="HATPase_C_sf"/>
</dbReference>
<dbReference type="InterPro" id="IPR000014">
    <property type="entry name" value="PAS"/>
</dbReference>
<dbReference type="SUPFAM" id="SSF55874">
    <property type="entry name" value="ATPase domain of HSP90 chaperone/DNA topoisomerase II/histidine kinase"/>
    <property type="match status" value="1"/>
</dbReference>
<keyword evidence="8" id="KW-0547">Nucleotide-binding</keyword>
<keyword evidence="13 14" id="KW-0472">Membrane</keyword>
<gene>
    <name evidence="17" type="ORF">NYP16_07605</name>
</gene>
<dbReference type="InterPro" id="IPR003661">
    <property type="entry name" value="HisK_dim/P_dom"/>
</dbReference>
<evidence type="ECO:0000256" key="11">
    <source>
        <dbReference type="ARBA" id="ARBA00022989"/>
    </source>
</evidence>
<keyword evidence="5" id="KW-0597">Phosphoprotein</keyword>
<accession>A0A9X3Z757</accession>
<evidence type="ECO:0000256" key="5">
    <source>
        <dbReference type="ARBA" id="ARBA00022553"/>
    </source>
</evidence>
<dbReference type="Gene3D" id="3.30.450.20">
    <property type="entry name" value="PAS domain"/>
    <property type="match status" value="1"/>
</dbReference>
<evidence type="ECO:0000256" key="13">
    <source>
        <dbReference type="ARBA" id="ARBA00023136"/>
    </source>
</evidence>
<dbReference type="GO" id="GO:0000155">
    <property type="term" value="F:phosphorelay sensor kinase activity"/>
    <property type="evidence" value="ECO:0007669"/>
    <property type="project" value="InterPro"/>
</dbReference>
<dbReference type="GO" id="GO:0030295">
    <property type="term" value="F:protein kinase activator activity"/>
    <property type="evidence" value="ECO:0007669"/>
    <property type="project" value="TreeGrafter"/>
</dbReference>
<dbReference type="Gene3D" id="6.10.340.10">
    <property type="match status" value="1"/>
</dbReference>
<dbReference type="Pfam" id="PF00989">
    <property type="entry name" value="PAS"/>
    <property type="match status" value="1"/>
</dbReference>
<reference evidence="17" key="2">
    <citation type="journal article" date="2023" name="Syst. Appl. Microbiol.">
        <title>Govania unica gen. nov., sp. nov., a rare biosphere bacterium that represents a novel family in the class Alphaproteobacteria.</title>
        <authorList>
            <person name="Vandamme P."/>
            <person name="Peeters C."/>
            <person name="Hettiarachchi A."/>
            <person name="Cnockaert M."/>
            <person name="Carlier A."/>
        </authorList>
    </citation>
    <scope>NUCLEOTIDE SEQUENCE</scope>
    <source>
        <strain evidence="17">LMG 31809</strain>
    </source>
</reference>
<feature type="transmembrane region" description="Helical" evidence="14">
    <location>
        <begin position="104"/>
        <end position="126"/>
    </location>
</feature>
<dbReference type="InterPro" id="IPR003660">
    <property type="entry name" value="HAMP_dom"/>
</dbReference>
<keyword evidence="10" id="KW-0067">ATP-binding</keyword>
<keyword evidence="11 14" id="KW-1133">Transmembrane helix</keyword>
<dbReference type="GO" id="GO:0007234">
    <property type="term" value="P:osmosensory signaling via phosphorelay pathway"/>
    <property type="evidence" value="ECO:0007669"/>
    <property type="project" value="TreeGrafter"/>
</dbReference>
<evidence type="ECO:0000256" key="3">
    <source>
        <dbReference type="ARBA" id="ARBA00012438"/>
    </source>
</evidence>
<dbReference type="GO" id="GO:0005886">
    <property type="term" value="C:plasma membrane"/>
    <property type="evidence" value="ECO:0007669"/>
    <property type="project" value="UniProtKB-SubCell"/>
</dbReference>
<dbReference type="Gene3D" id="1.10.287.130">
    <property type="match status" value="1"/>
</dbReference>
<comment type="catalytic activity">
    <reaction evidence="1">
        <text>ATP + protein L-histidine = ADP + protein N-phospho-L-histidine.</text>
        <dbReference type="EC" id="2.7.13.3"/>
    </reaction>
</comment>
<proteinExistence type="predicted"/>
<dbReference type="AlphaFoldDB" id="A0A9X3Z757"/>
<dbReference type="EC" id="2.7.13.3" evidence="3"/>
<dbReference type="Pfam" id="PF00512">
    <property type="entry name" value="HisKA"/>
    <property type="match status" value="1"/>
</dbReference>
<keyword evidence="7 14" id="KW-0812">Transmembrane</keyword>
<evidence type="ECO:0000313" key="18">
    <source>
        <dbReference type="Proteomes" id="UP001141619"/>
    </source>
</evidence>
<evidence type="ECO:0000256" key="14">
    <source>
        <dbReference type="SAM" id="Phobius"/>
    </source>
</evidence>
<dbReference type="SUPFAM" id="SSF158472">
    <property type="entry name" value="HAMP domain-like"/>
    <property type="match status" value="1"/>
</dbReference>
<dbReference type="GO" id="GO:0006355">
    <property type="term" value="P:regulation of DNA-templated transcription"/>
    <property type="evidence" value="ECO:0007669"/>
    <property type="project" value="InterPro"/>
</dbReference>
<evidence type="ECO:0000313" key="17">
    <source>
        <dbReference type="EMBL" id="MDA5193816.1"/>
    </source>
</evidence>
<comment type="subcellular location">
    <subcellularLocation>
        <location evidence="2">Cell membrane</location>
        <topology evidence="2">Multi-pass membrane protein</topology>
    </subcellularLocation>
</comment>
<sequence>MDQLSVFSLSRPWHRFVLWARRVGLVSKLAIALVFAVTVAALATYTLLTQSDPANPRPKTLYILLLVNLVLALPLGALIARLLVQLFSARRSGLAGARLHGRMVALFSLIAITPTIIMAAFTLFFFEEGLQSWFSDKVKTVVGNATSVAEAYIEEHQKVIKADILGMANDLNSDALILNENRALLEQSLNLHARLLSLSEAIIFDGSGHPIVRANADFSLTGGDPFPRDALQRAADGRALVLASQNDDRVRALVKLNRFFDAYLYVSRYVDPRALALVYQTRTATTEYELLNANLSNYRLLFNLTYIGVSFIILLAAILAGLWFANKLATPISNLVQASERVRQGDFSTRVPVQNAYDELGILSRSFNRMTGQLKAQRDALVQTNYQLEDRRRFTEAVLSGVSSGVLGLSPSGEITLPNRSASMLLEVPEEDLVGHHLLEILPEVDDLFEEARGNPEGLVRNHLTVKRGDKVRNFHVRVAAEMEDGKIEGYVVTFDDITEQVSAQRNAAWSDVARRIAHEIKNPLTPIQLSAERLQRKYGREITTEPQVFQQCTDTIIRQVGDLRTIVDEFSAFARMPAAIFQPANLLEILQHAVFLQEVAHPGVSFNLHKPDGPLMLVCDNRLLTQAFTNLLKNAVEAIEGKGISDAEGGPKGAIEIFISVNEEGTSVTIRDDGPGFPENLRDRLTEPYVTTRAKGTGLGLAIVKKIMEEHGAVLELSNWSGGAEVTVAFNHAQLAKRIPENSPSDRLAGPAVTNL</sequence>
<dbReference type="Pfam" id="PF00672">
    <property type="entry name" value="HAMP"/>
    <property type="match status" value="1"/>
</dbReference>
<dbReference type="PROSITE" id="PS50885">
    <property type="entry name" value="HAMP"/>
    <property type="match status" value="1"/>
</dbReference>
<evidence type="ECO:0000259" key="16">
    <source>
        <dbReference type="PROSITE" id="PS50885"/>
    </source>
</evidence>
<evidence type="ECO:0000259" key="15">
    <source>
        <dbReference type="PROSITE" id="PS50109"/>
    </source>
</evidence>
<dbReference type="InterPro" id="IPR003594">
    <property type="entry name" value="HATPase_dom"/>
</dbReference>
<dbReference type="Proteomes" id="UP001141619">
    <property type="component" value="Unassembled WGS sequence"/>
</dbReference>
<name>A0A9X3Z757_9PROT</name>
<feature type="transmembrane region" description="Helical" evidence="14">
    <location>
        <begin position="60"/>
        <end position="84"/>
    </location>
</feature>
<evidence type="ECO:0000256" key="4">
    <source>
        <dbReference type="ARBA" id="ARBA00022475"/>
    </source>
</evidence>
<comment type="caution">
    <text evidence="17">The sequence shown here is derived from an EMBL/GenBank/DDBJ whole genome shotgun (WGS) entry which is preliminary data.</text>
</comment>
<keyword evidence="12" id="KW-0902">Two-component regulatory system</keyword>
<evidence type="ECO:0000256" key="6">
    <source>
        <dbReference type="ARBA" id="ARBA00022679"/>
    </source>
</evidence>
<dbReference type="EMBL" id="JANWOI010000002">
    <property type="protein sequence ID" value="MDA5193816.1"/>
    <property type="molecule type" value="Genomic_DNA"/>
</dbReference>
<dbReference type="GO" id="GO:0000156">
    <property type="term" value="F:phosphorelay response regulator activity"/>
    <property type="evidence" value="ECO:0007669"/>
    <property type="project" value="TreeGrafter"/>
</dbReference>
<evidence type="ECO:0000256" key="1">
    <source>
        <dbReference type="ARBA" id="ARBA00000085"/>
    </source>
</evidence>
<dbReference type="InterPro" id="IPR017232">
    <property type="entry name" value="NtrY"/>
</dbReference>
<keyword evidence="4" id="KW-1003">Cell membrane</keyword>
<feature type="transmembrane region" description="Helical" evidence="14">
    <location>
        <begin position="300"/>
        <end position="325"/>
    </location>
</feature>
<dbReference type="Pfam" id="PF19312">
    <property type="entry name" value="NtrY_N"/>
    <property type="match status" value="1"/>
</dbReference>
<keyword evidence="6" id="KW-0808">Transferase</keyword>
<protein>
    <recommendedName>
        <fullName evidence="3">histidine kinase</fullName>
        <ecNumber evidence="3">2.7.13.3</ecNumber>
    </recommendedName>
</protein>
<dbReference type="SMART" id="SM00388">
    <property type="entry name" value="HisKA"/>
    <property type="match status" value="1"/>
</dbReference>
<reference evidence="17" key="1">
    <citation type="submission" date="2022-08" db="EMBL/GenBank/DDBJ databases">
        <authorList>
            <person name="Vandamme P."/>
            <person name="Hettiarachchi A."/>
            <person name="Peeters C."/>
            <person name="Cnockaert M."/>
            <person name="Carlier A."/>
        </authorList>
    </citation>
    <scope>NUCLEOTIDE SEQUENCE</scope>
    <source>
        <strain evidence="17">LMG 31809</strain>
    </source>
</reference>
<dbReference type="InterPro" id="IPR050351">
    <property type="entry name" value="BphY/WalK/GraS-like"/>
</dbReference>
<keyword evidence="18" id="KW-1185">Reference proteome</keyword>
<evidence type="ECO:0000256" key="8">
    <source>
        <dbReference type="ARBA" id="ARBA00022741"/>
    </source>
</evidence>
<evidence type="ECO:0000256" key="2">
    <source>
        <dbReference type="ARBA" id="ARBA00004651"/>
    </source>
</evidence>
<dbReference type="PANTHER" id="PTHR42878:SF7">
    <property type="entry name" value="SENSOR HISTIDINE KINASE GLRK"/>
    <property type="match status" value="1"/>
</dbReference>
<dbReference type="InterPro" id="IPR045671">
    <property type="entry name" value="NtrY-like_N"/>
</dbReference>
<evidence type="ECO:0000256" key="7">
    <source>
        <dbReference type="ARBA" id="ARBA00022692"/>
    </source>
</evidence>
<feature type="transmembrane region" description="Helical" evidence="14">
    <location>
        <begin position="29"/>
        <end position="48"/>
    </location>
</feature>
<feature type="domain" description="HAMP" evidence="16">
    <location>
        <begin position="326"/>
        <end position="379"/>
    </location>
</feature>
<dbReference type="InterPro" id="IPR013767">
    <property type="entry name" value="PAS_fold"/>
</dbReference>
<evidence type="ECO:0000256" key="9">
    <source>
        <dbReference type="ARBA" id="ARBA00022777"/>
    </source>
</evidence>